<comment type="caution">
    <text evidence="1">The sequence shown here is derived from an EMBL/GenBank/DDBJ whole genome shotgun (WGS) entry which is preliminary data.</text>
</comment>
<proteinExistence type="predicted"/>
<keyword evidence="2" id="KW-1185">Reference proteome</keyword>
<dbReference type="RefSeq" id="WP_378048536.1">
    <property type="nucleotide sequence ID" value="NZ_JBHMDN010000017.1"/>
</dbReference>
<accession>A0ABW2FFU5</accession>
<dbReference type="Proteomes" id="UP001596378">
    <property type="component" value="Unassembled WGS sequence"/>
</dbReference>
<dbReference type="InterPro" id="IPR053143">
    <property type="entry name" value="Arylsulfate_ST"/>
</dbReference>
<sequence length="460" mass="51011">MGRPTSYPTGATLYDPGRAWSGYTFYQAPELGALLIDMNGREIRLWSGLKGQPNKMRPGGNVLGSTVLRDSRYGMQDQADVVEADWDGRIVWKFDCHEYIEDPGQPARWMARAHHDYQRGGDSVYYSPCETPESEKEQTTLILAHRNVSVPAISDQPLTDDVLLEVDGAGRIVWEWLASDHVGELGFGAEARRAMRRNPNVRRKGVDPGLWLHMNAASRLGPNRHYDDGDVRFHPSNILWSAREANVIAITDRATGAVVWRLGPDYESSRWHALGWIIGAHHPHLIPKGLPGAGNLLLFDNGGWAAYGAPHVSSVDGLKTALRDYSRVLELDPVTFAVVWQYGPAEAGHAMPQDANRFYSPYLGSAQRLPNGNTLIAEGGGGRIFEVTREHALVWEYISPYKNARGSNPVDRAYRIPYEWLPQLARPAETPIVPPDIADWRVPGAAGRGAETTVRLNADS</sequence>
<dbReference type="SUPFAM" id="SSF63829">
    <property type="entry name" value="Calcium-dependent phosphotriesterase"/>
    <property type="match status" value="1"/>
</dbReference>
<gene>
    <name evidence="1" type="ORF">ACFQMJ_26470</name>
</gene>
<dbReference type="PANTHER" id="PTHR35340">
    <property type="entry name" value="PQQ ENZYME REPEAT PROTEIN-RELATED"/>
    <property type="match status" value="1"/>
</dbReference>
<dbReference type="InterPro" id="IPR010262">
    <property type="entry name" value="Arylsulfotransferase_bact"/>
</dbReference>
<dbReference type="EMBL" id="JBHTAI010000020">
    <property type="protein sequence ID" value="MFC7152092.1"/>
    <property type="molecule type" value="Genomic_DNA"/>
</dbReference>
<name>A0ABW2FFU5_9BACL</name>
<dbReference type="Pfam" id="PF05935">
    <property type="entry name" value="Arylsulfotrans"/>
    <property type="match status" value="1"/>
</dbReference>
<reference evidence="2" key="1">
    <citation type="journal article" date="2019" name="Int. J. Syst. Evol. Microbiol.">
        <title>The Global Catalogue of Microorganisms (GCM) 10K type strain sequencing project: providing services to taxonomists for standard genome sequencing and annotation.</title>
        <authorList>
            <consortium name="The Broad Institute Genomics Platform"/>
            <consortium name="The Broad Institute Genome Sequencing Center for Infectious Disease"/>
            <person name="Wu L."/>
            <person name="Ma J."/>
        </authorList>
    </citation>
    <scope>NUCLEOTIDE SEQUENCE [LARGE SCALE GENOMIC DNA]</scope>
    <source>
        <strain evidence="2">KCTC 12907</strain>
    </source>
</reference>
<evidence type="ECO:0000313" key="2">
    <source>
        <dbReference type="Proteomes" id="UP001596378"/>
    </source>
</evidence>
<protein>
    <submittedName>
        <fullName evidence="1">Aryl-sulfate sulfotransferase</fullName>
    </submittedName>
</protein>
<evidence type="ECO:0000313" key="1">
    <source>
        <dbReference type="EMBL" id="MFC7152092.1"/>
    </source>
</evidence>
<dbReference type="PANTHER" id="PTHR35340:SF5">
    <property type="entry name" value="ASST-DOMAIN-CONTAINING PROTEIN"/>
    <property type="match status" value="1"/>
</dbReference>
<organism evidence="1 2">
    <name type="scientific">Cohnella cellulosilytica</name>
    <dbReference type="NCBI Taxonomy" id="986710"/>
    <lineage>
        <taxon>Bacteria</taxon>
        <taxon>Bacillati</taxon>
        <taxon>Bacillota</taxon>
        <taxon>Bacilli</taxon>
        <taxon>Bacillales</taxon>
        <taxon>Paenibacillaceae</taxon>
        <taxon>Cohnella</taxon>
    </lineage>
</organism>